<evidence type="ECO:0000313" key="3">
    <source>
        <dbReference type="Proteomes" id="UP000298663"/>
    </source>
</evidence>
<dbReference type="EMBL" id="AZBU02000001">
    <property type="protein sequence ID" value="TMS39219.1"/>
    <property type="molecule type" value="Genomic_DNA"/>
</dbReference>
<proteinExistence type="predicted"/>
<feature type="transmembrane region" description="Helical" evidence="1">
    <location>
        <begin position="17"/>
        <end position="39"/>
    </location>
</feature>
<protein>
    <submittedName>
        <fullName evidence="2">Uncharacterized protein</fullName>
    </submittedName>
</protein>
<keyword evidence="1" id="KW-0472">Membrane</keyword>
<dbReference type="AlphaFoldDB" id="A0A4U8V1P7"/>
<evidence type="ECO:0000313" key="2">
    <source>
        <dbReference type="EMBL" id="TMS39219.1"/>
    </source>
</evidence>
<gene>
    <name evidence="2" type="ORF">L596_005780</name>
</gene>
<sequence>MCLKNALSLVFACRYGFLAYLFVSIVSFCWTCLAHNYCFCELRDFSSFLDTRFSIVANFRKKTSFPRYNSSLFASNKNCSYDRISTHFPGSSSPC</sequence>
<name>A0A4U8V1P7_STECR</name>
<keyword evidence="3" id="KW-1185">Reference proteome</keyword>
<keyword evidence="1" id="KW-1133">Transmembrane helix</keyword>
<evidence type="ECO:0000256" key="1">
    <source>
        <dbReference type="SAM" id="Phobius"/>
    </source>
</evidence>
<dbReference type="EMBL" id="CM016762">
    <property type="protein sequence ID" value="TMS39219.1"/>
    <property type="molecule type" value="Genomic_DNA"/>
</dbReference>
<dbReference type="Proteomes" id="UP000298663">
    <property type="component" value="Chromosome X"/>
</dbReference>
<reference evidence="2 3" key="1">
    <citation type="journal article" date="2015" name="Genome Biol.">
        <title>Comparative genomics of Steinernema reveals deeply conserved gene regulatory networks.</title>
        <authorList>
            <person name="Dillman A.R."/>
            <person name="Macchietto M."/>
            <person name="Porter C.F."/>
            <person name="Rogers A."/>
            <person name="Williams B."/>
            <person name="Antoshechkin I."/>
            <person name="Lee M.M."/>
            <person name="Goodwin Z."/>
            <person name="Lu X."/>
            <person name="Lewis E.E."/>
            <person name="Goodrich-Blair H."/>
            <person name="Stock S.P."/>
            <person name="Adams B.J."/>
            <person name="Sternberg P.W."/>
            <person name="Mortazavi A."/>
        </authorList>
    </citation>
    <scope>NUCLEOTIDE SEQUENCE [LARGE SCALE GENOMIC DNA]</scope>
    <source>
        <strain evidence="2 3">ALL</strain>
    </source>
</reference>
<keyword evidence="1" id="KW-0812">Transmembrane</keyword>
<organism evidence="2 3">
    <name type="scientific">Steinernema carpocapsae</name>
    <name type="common">Entomopathogenic nematode</name>
    <dbReference type="NCBI Taxonomy" id="34508"/>
    <lineage>
        <taxon>Eukaryota</taxon>
        <taxon>Metazoa</taxon>
        <taxon>Ecdysozoa</taxon>
        <taxon>Nematoda</taxon>
        <taxon>Chromadorea</taxon>
        <taxon>Rhabditida</taxon>
        <taxon>Tylenchina</taxon>
        <taxon>Panagrolaimomorpha</taxon>
        <taxon>Strongyloidoidea</taxon>
        <taxon>Steinernematidae</taxon>
        <taxon>Steinernema</taxon>
    </lineage>
</organism>
<accession>A0A4U8V1P7</accession>
<comment type="caution">
    <text evidence="2">The sequence shown here is derived from an EMBL/GenBank/DDBJ whole genome shotgun (WGS) entry which is preliminary data.</text>
</comment>
<reference evidence="2 3" key="2">
    <citation type="journal article" date="2019" name="G3 (Bethesda)">
        <title>Hybrid Assembly of the Genome of the Entomopathogenic Nematode Steinernema carpocapsae Identifies the X-Chromosome.</title>
        <authorList>
            <person name="Serra L."/>
            <person name="Macchietto M."/>
            <person name="Macias-Munoz A."/>
            <person name="McGill C.J."/>
            <person name="Rodriguez I.M."/>
            <person name="Rodriguez B."/>
            <person name="Murad R."/>
            <person name="Mortazavi A."/>
        </authorList>
    </citation>
    <scope>NUCLEOTIDE SEQUENCE [LARGE SCALE GENOMIC DNA]</scope>
    <source>
        <strain evidence="2 3">ALL</strain>
    </source>
</reference>